<protein>
    <recommendedName>
        <fullName evidence="3">Aminoglycoside phosphotransferase</fullName>
    </recommendedName>
</protein>
<organism evidence="1 2">
    <name type="scientific">Nocardioides anomalus</name>
    <dbReference type="NCBI Taxonomy" id="2712223"/>
    <lineage>
        <taxon>Bacteria</taxon>
        <taxon>Bacillati</taxon>
        <taxon>Actinomycetota</taxon>
        <taxon>Actinomycetes</taxon>
        <taxon>Propionibacteriales</taxon>
        <taxon>Nocardioidaceae</taxon>
        <taxon>Nocardioides</taxon>
    </lineage>
</organism>
<reference evidence="1 2" key="1">
    <citation type="submission" date="2020-02" db="EMBL/GenBank/DDBJ databases">
        <title>Full genome sequence of Nocardioides sp. R-3366.</title>
        <authorList>
            <person name="Im W.-T."/>
        </authorList>
    </citation>
    <scope>NUCLEOTIDE SEQUENCE [LARGE SCALE GENOMIC DNA]</scope>
    <source>
        <strain evidence="1 2">R-3366</strain>
    </source>
</reference>
<proteinExistence type="predicted"/>
<sequence>MSPSERVLDLFAVPDAVIPLGDASVVAGDLVLAPGHDPAVQDWLNPLLARLAVAMDTRPRRRPQDLRLAVPVPARDGSWVVDGWSACRYEPGSTITRDLDVTLAVGRVLHAELASAVPPRPEGQLVHTQLFGNVLLDEVGAPVVVDVHPDWLPVEVAEALCVVDAGVDLPDRPGTTAAREYRSLNPR</sequence>
<dbReference type="AlphaFoldDB" id="A0A6G6WCN3"/>
<keyword evidence="2" id="KW-1185">Reference proteome</keyword>
<evidence type="ECO:0000313" key="2">
    <source>
        <dbReference type="Proteomes" id="UP000502996"/>
    </source>
</evidence>
<dbReference type="EMBL" id="CP049257">
    <property type="protein sequence ID" value="QIG42800.1"/>
    <property type="molecule type" value="Genomic_DNA"/>
</dbReference>
<dbReference type="KEGG" id="nano:G5V58_08455"/>
<evidence type="ECO:0008006" key="3">
    <source>
        <dbReference type="Google" id="ProtNLM"/>
    </source>
</evidence>
<dbReference type="Proteomes" id="UP000502996">
    <property type="component" value="Chromosome"/>
</dbReference>
<accession>A0A6G6WCN3</accession>
<dbReference type="RefSeq" id="WP_165231033.1">
    <property type="nucleotide sequence ID" value="NZ_CP049257.1"/>
</dbReference>
<name>A0A6G6WCN3_9ACTN</name>
<gene>
    <name evidence="1" type="ORF">G5V58_08455</name>
</gene>
<evidence type="ECO:0000313" key="1">
    <source>
        <dbReference type="EMBL" id="QIG42800.1"/>
    </source>
</evidence>